<evidence type="ECO:0000256" key="6">
    <source>
        <dbReference type="RuleBase" id="RU365089"/>
    </source>
</evidence>
<reference evidence="11 15" key="4">
    <citation type="submission" date="2019-08" db="EMBL/GenBank/DDBJ databases">
        <title>Whole genome analysis of cultivated E. coli strains isolated from CD patients and healthy donors.</title>
        <authorList>
            <person name="Siniagina M.N."/>
            <person name="Markelova M.I."/>
            <person name="Laikov A.V."/>
            <person name="Boulygina E.A."/>
            <person name="Khusnutdinova D.R."/>
            <person name="Kharchenko A."/>
            <person name="Grigoryeva T.V."/>
        </authorList>
    </citation>
    <scope>NUCLEOTIDE SEQUENCE [LARGE SCALE GENOMIC DNA]</scope>
    <source>
        <strain evidence="11 15">3_77_5</strain>
    </source>
</reference>
<feature type="region of interest" description="Disordered" evidence="7">
    <location>
        <begin position="45"/>
        <end position="88"/>
    </location>
</feature>
<protein>
    <recommendedName>
        <fullName evidence="6">Mutator family transposase</fullName>
    </recommendedName>
</protein>
<comment type="similarity">
    <text evidence="2 6">Belongs to the transposase mutator family.</text>
</comment>
<dbReference type="EMBL" id="SCIU01000063">
    <property type="protein sequence ID" value="RXB23541.1"/>
    <property type="molecule type" value="Genomic_DNA"/>
</dbReference>
<reference evidence="8 12" key="2">
    <citation type="journal article" date="2018" name="MBio">
        <title>Genomic Analysis of Hospital Plumbing Reveals Diverse Reservoir of Bacterial Plasmids Conferring Carbapenem Resistance.</title>
        <authorList>
            <consortium name="NISC Comparative Sequencing Program"/>
            <person name="Weingarten R.A."/>
            <person name="Johnson R.C."/>
            <person name="Conlan S."/>
            <person name="Ramsburg A.M."/>
            <person name="Dekker J.P."/>
            <person name="Lau A.F."/>
            <person name="Khil P."/>
            <person name="Odom R.T."/>
            <person name="Deming C."/>
            <person name="Park M."/>
            <person name="Thomas P.J."/>
            <person name="Henderson D.K."/>
            <person name="Palmore T.N."/>
            <person name="Segre J.A."/>
            <person name="Frank K.M."/>
        </authorList>
    </citation>
    <scope>NUCLEOTIDE SEQUENCE [LARGE SCALE GENOMIC DNA]</scope>
    <source>
        <strain evidence="8 12">ECONIH4</strain>
    </source>
</reference>
<dbReference type="Pfam" id="PF00872">
    <property type="entry name" value="Transposase_mut"/>
    <property type="match status" value="1"/>
</dbReference>
<reference evidence="10 14" key="3">
    <citation type="submission" date="2019-01" db="EMBL/GenBank/DDBJ databases">
        <title>Genomic analysis of febrile catheter-associated UTI E. coli isolates.</title>
        <authorList>
            <person name="Potter R."/>
            <person name="Zou Z."/>
            <person name="Henderson J."/>
            <person name="Dantas G."/>
        </authorList>
    </citation>
    <scope>NUCLEOTIDE SEQUENCE [LARGE SCALE GENOMIC DNA]</scope>
    <source>
        <strain evidence="10 14">49_rectal</strain>
    </source>
</reference>
<evidence type="ECO:0000256" key="5">
    <source>
        <dbReference type="ARBA" id="ARBA00023172"/>
    </source>
</evidence>
<evidence type="ECO:0000256" key="4">
    <source>
        <dbReference type="ARBA" id="ARBA00023125"/>
    </source>
</evidence>
<evidence type="ECO:0000313" key="9">
    <source>
        <dbReference type="EMBL" id="OZP00223.1"/>
    </source>
</evidence>
<evidence type="ECO:0000313" key="10">
    <source>
        <dbReference type="EMBL" id="RXB23541.1"/>
    </source>
</evidence>
<evidence type="ECO:0000313" key="14">
    <source>
        <dbReference type="Proteomes" id="UP000290652"/>
    </source>
</evidence>
<evidence type="ECO:0000313" key="12">
    <source>
        <dbReference type="Proteomes" id="UP000239554"/>
    </source>
</evidence>
<organism evidence="11 15">
    <name type="scientific">Escherichia coli</name>
    <dbReference type="NCBI Taxonomy" id="562"/>
    <lineage>
        <taxon>Bacteria</taxon>
        <taxon>Pseudomonadati</taxon>
        <taxon>Pseudomonadota</taxon>
        <taxon>Gammaproteobacteria</taxon>
        <taxon>Enterobacterales</taxon>
        <taxon>Enterobacteriaceae</taxon>
        <taxon>Escherichia</taxon>
    </lineage>
</organism>
<dbReference type="GO" id="GO:0006313">
    <property type="term" value="P:DNA transposition"/>
    <property type="evidence" value="ECO:0007669"/>
    <property type="project" value="UniProtKB-UniRule"/>
</dbReference>
<evidence type="ECO:0000313" key="11">
    <source>
        <dbReference type="EMBL" id="TXT00625.1"/>
    </source>
</evidence>
<keyword evidence="3 6" id="KW-0815">Transposition</keyword>
<dbReference type="GO" id="GO:0004803">
    <property type="term" value="F:transposase activity"/>
    <property type="evidence" value="ECO:0007669"/>
    <property type="project" value="UniProtKB-UniRule"/>
</dbReference>
<keyword evidence="5 6" id="KW-0233">DNA recombination</keyword>
<dbReference type="Proteomes" id="UP000264870">
    <property type="component" value="Unassembled WGS sequence"/>
</dbReference>
<dbReference type="Proteomes" id="UP000290652">
    <property type="component" value="Unassembled WGS sequence"/>
</dbReference>
<sequence length="432" mass="48922">MDDKQLQALANELAKNLKTPEDLSQFDRLLKKISVEAALNAELTHHLGHDKNQPKSGTNSRNGYSTKTVTTTDGPMELRTPRDRDGSFEPQLVKKNQTRITGMDNQILALYARGMTTREITSVFKEMYDAGVSPALISKVTDAAIDQVVEWQNRPLDAIYPIVYLECIVLKVRQDSRVINRAVFLALGINLDGQKELPGMWLAENEGAKFWLNVLTELKNRGLNDILIACVDGLKGFPEAINAVYPETQIQLCIVHMARNSLRFLAWKDYKAVTRDLKQVYRAATEEGALQALDAFGKEWDARYPQISRSWRANWPNVATFFVYSEAIRKVIYTTNAIESLNSVIRHAIKKRKVFPIDESVKKVMRLAIQSASQKWTMPLQDWRIAMSRFIIEFGDCCGQLKLATALEFFQYRFSDSFGGNPPLYSCGLSAL</sequence>
<evidence type="ECO:0000313" key="8">
    <source>
        <dbReference type="EMBL" id="AUY02297.1"/>
    </source>
</evidence>
<dbReference type="PROSITE" id="PS01007">
    <property type="entry name" value="TRANSPOSASE_MUTATOR"/>
    <property type="match status" value="1"/>
</dbReference>
<dbReference type="InterPro" id="IPR001207">
    <property type="entry name" value="Transposase_mutator"/>
</dbReference>
<evidence type="ECO:0000256" key="1">
    <source>
        <dbReference type="ARBA" id="ARBA00002190"/>
    </source>
</evidence>
<evidence type="ECO:0000313" key="13">
    <source>
        <dbReference type="Proteomes" id="UP000264870"/>
    </source>
</evidence>
<gene>
    <name evidence="8" type="ORF">C3F40_11145</name>
    <name evidence="9" type="ORF">CG702_27065</name>
    <name evidence="10" type="ORF">EPS97_21260</name>
    <name evidence="11" type="ORF">FWK02_16645</name>
</gene>
<accession>A0A241QW53</accession>
<feature type="compositionally biased region" description="Polar residues" evidence="7">
    <location>
        <begin position="54"/>
        <end position="73"/>
    </location>
</feature>
<evidence type="ECO:0000256" key="7">
    <source>
        <dbReference type="SAM" id="MobiDB-lite"/>
    </source>
</evidence>
<evidence type="ECO:0000256" key="3">
    <source>
        <dbReference type="ARBA" id="ARBA00022578"/>
    </source>
</evidence>
<dbReference type="PANTHER" id="PTHR33217">
    <property type="entry name" value="TRANSPOSASE FOR INSERTION SEQUENCE ELEMENT IS1081"/>
    <property type="match status" value="1"/>
</dbReference>
<dbReference type="NCBIfam" id="NF033543">
    <property type="entry name" value="transpos_IS256"/>
    <property type="match status" value="1"/>
</dbReference>
<evidence type="ECO:0000256" key="2">
    <source>
        <dbReference type="ARBA" id="ARBA00010961"/>
    </source>
</evidence>
<name>A0A241QW53_ECOLX</name>
<dbReference type="EMBL" id="VSBS01000597">
    <property type="protein sequence ID" value="TXT00625.1"/>
    <property type="molecule type" value="Genomic_DNA"/>
</dbReference>
<dbReference type="PANTHER" id="PTHR33217:SF5">
    <property type="entry name" value="MUTATOR FAMILY TRANSPOSASE"/>
    <property type="match status" value="1"/>
</dbReference>
<dbReference type="EMBL" id="NNAK01000178">
    <property type="protein sequence ID" value="OZP00223.1"/>
    <property type="molecule type" value="Genomic_DNA"/>
</dbReference>
<dbReference type="Proteomes" id="UP000321461">
    <property type="component" value="Unassembled WGS sequence"/>
</dbReference>
<reference evidence="9 13" key="1">
    <citation type="submission" date="2017-07" db="EMBL/GenBank/DDBJ databases">
        <authorList>
            <person name="Zhi S."/>
            <person name="Banting G."/>
            <person name="Neumann N."/>
        </authorList>
    </citation>
    <scope>NUCLEOTIDE SEQUENCE [LARGE SCALE GENOMIC DNA]</scope>
    <source>
        <strain evidence="9 13">WW41</strain>
    </source>
</reference>
<dbReference type="GO" id="GO:0003677">
    <property type="term" value="F:DNA binding"/>
    <property type="evidence" value="ECO:0007669"/>
    <property type="project" value="UniProtKB-UniRule"/>
</dbReference>
<comment type="function">
    <text evidence="1 6">Required for the transposition of the insertion element.</text>
</comment>
<dbReference type="AlphaFoldDB" id="A0A241QW53"/>
<dbReference type="EMBL" id="CP026399">
    <property type="protein sequence ID" value="AUY02297.1"/>
    <property type="molecule type" value="Genomic_DNA"/>
</dbReference>
<evidence type="ECO:0000313" key="15">
    <source>
        <dbReference type="Proteomes" id="UP000321461"/>
    </source>
</evidence>
<keyword evidence="6" id="KW-0814">Transposable element</keyword>
<dbReference type="Proteomes" id="UP000239554">
    <property type="component" value="Chromosome"/>
</dbReference>
<keyword evidence="4 6" id="KW-0238">DNA-binding</keyword>
<proteinExistence type="inferred from homology"/>